<dbReference type="AlphaFoldDB" id="A0A8H7VYQ3"/>
<accession>A0A8H7VYQ3</accession>
<organism evidence="2 3">
    <name type="scientific">Cadophora malorum</name>
    <dbReference type="NCBI Taxonomy" id="108018"/>
    <lineage>
        <taxon>Eukaryota</taxon>
        <taxon>Fungi</taxon>
        <taxon>Dikarya</taxon>
        <taxon>Ascomycota</taxon>
        <taxon>Pezizomycotina</taxon>
        <taxon>Leotiomycetes</taxon>
        <taxon>Helotiales</taxon>
        <taxon>Ploettnerulaceae</taxon>
        <taxon>Cadophora</taxon>
    </lineage>
</organism>
<feature type="compositionally biased region" description="Polar residues" evidence="1">
    <location>
        <begin position="75"/>
        <end position="88"/>
    </location>
</feature>
<feature type="region of interest" description="Disordered" evidence="1">
    <location>
        <begin position="391"/>
        <end position="410"/>
    </location>
</feature>
<feature type="region of interest" description="Disordered" evidence="1">
    <location>
        <begin position="1"/>
        <end position="112"/>
    </location>
</feature>
<keyword evidence="3" id="KW-1185">Reference proteome</keyword>
<proteinExistence type="predicted"/>
<protein>
    <submittedName>
        <fullName evidence="2">Uncharacterized protein</fullName>
    </submittedName>
</protein>
<feature type="compositionally biased region" description="Low complexity" evidence="1">
    <location>
        <begin position="32"/>
        <end position="42"/>
    </location>
</feature>
<feature type="non-terminal residue" evidence="2">
    <location>
        <position position="513"/>
    </location>
</feature>
<reference evidence="2" key="1">
    <citation type="submission" date="2021-02" db="EMBL/GenBank/DDBJ databases">
        <title>Genome sequence Cadophora malorum strain M34.</title>
        <authorList>
            <person name="Stefanovic E."/>
            <person name="Vu D."/>
            <person name="Scully C."/>
            <person name="Dijksterhuis J."/>
            <person name="Roader J."/>
            <person name="Houbraken J."/>
        </authorList>
    </citation>
    <scope>NUCLEOTIDE SEQUENCE</scope>
    <source>
        <strain evidence="2">M34</strain>
    </source>
</reference>
<feature type="compositionally biased region" description="Polar residues" evidence="1">
    <location>
        <begin position="52"/>
        <end position="64"/>
    </location>
</feature>
<gene>
    <name evidence="2" type="ORF">IFR04_016249</name>
</gene>
<comment type="caution">
    <text evidence="2">The sequence shown here is derived from an EMBL/GenBank/DDBJ whole genome shotgun (WGS) entry which is preliminary data.</text>
</comment>
<dbReference type="EMBL" id="JAFJYH010000639">
    <property type="protein sequence ID" value="KAG4410620.1"/>
    <property type="molecule type" value="Genomic_DNA"/>
</dbReference>
<dbReference type="Proteomes" id="UP000664132">
    <property type="component" value="Unassembled WGS sequence"/>
</dbReference>
<sequence length="513" mass="54343">MKEPDIANDAVMGSEEIQSEPSSPPRAAQDNSPSSSSLPSSSANCAAHDSETATLNHINDSVSGFSLEPVDKTPHSLSTARPPTNTKYTVPAQGIPSADNIDDNASDASLEPIEGGLDSLFRKSSKAKSKFNSKAKAKKKKNKKLSSPATGNALYAMLKGMATGKSAPHVQPGDESLLAWTSGLLASISVTGNTSTTPDPANGVVDESLVNYASNLLASIPVETGADSAAKVQDQTQDTSNDKKSVLADLRKIIGGFATQTNKSKFSFKNKASKKPPRFGKANWMKKTQEEASKDVEDMDDDELLRYAMEQSMVDLATKESLLDLEGQNSGHMDEAMMNSSNEPPAENEEKISAKYGMDATSTRVVSGLPNINALPNTEMVEYSAFTKDHATSDSSRATKVTSESSENTKTVDISNELHDKEGRSTVKTTPNKMEIDASTPALKETSLFGVKEGIETSPTTRKNALLLQKNAQAALSLALEDQLTTAMMGSITSASASASSHATTCHIQVAAL</sequence>
<name>A0A8H7VYQ3_9HELO</name>
<feature type="compositionally biased region" description="Polar residues" evidence="1">
    <location>
        <begin position="393"/>
        <end position="410"/>
    </location>
</feature>
<evidence type="ECO:0000313" key="3">
    <source>
        <dbReference type="Proteomes" id="UP000664132"/>
    </source>
</evidence>
<feature type="region of interest" description="Disordered" evidence="1">
    <location>
        <begin position="124"/>
        <end position="147"/>
    </location>
</feature>
<evidence type="ECO:0000256" key="1">
    <source>
        <dbReference type="SAM" id="MobiDB-lite"/>
    </source>
</evidence>
<evidence type="ECO:0000313" key="2">
    <source>
        <dbReference type="EMBL" id="KAG4410620.1"/>
    </source>
</evidence>
<feature type="compositionally biased region" description="Basic residues" evidence="1">
    <location>
        <begin position="124"/>
        <end position="144"/>
    </location>
</feature>